<dbReference type="PANTHER" id="PTHR36113:SF6">
    <property type="entry name" value="FOSFOMYCIN RESISTANCE PROTEIN FOSX"/>
    <property type="match status" value="1"/>
</dbReference>
<keyword evidence="4" id="KW-1185">Reference proteome</keyword>
<protein>
    <submittedName>
        <fullName evidence="3">FosX/FosE/FosI family fosfomycin resistance hydrolase</fullName>
    </submittedName>
</protein>
<evidence type="ECO:0000313" key="4">
    <source>
        <dbReference type="Proteomes" id="UP001243623"/>
    </source>
</evidence>
<proteinExistence type="predicted"/>
<dbReference type="PANTHER" id="PTHR36113">
    <property type="entry name" value="LYASE, PUTATIVE-RELATED-RELATED"/>
    <property type="match status" value="1"/>
</dbReference>
<keyword evidence="3" id="KW-0378">Hydrolase</keyword>
<dbReference type="GO" id="GO:0016787">
    <property type="term" value="F:hydrolase activity"/>
    <property type="evidence" value="ECO:0007669"/>
    <property type="project" value="UniProtKB-KW"/>
</dbReference>
<dbReference type="KEGG" id="sgbi:P3F81_12600"/>
<gene>
    <name evidence="3" type="primary">fosX</name>
    <name evidence="3" type="ORF">P3F81_12600</name>
</gene>
<evidence type="ECO:0000259" key="2">
    <source>
        <dbReference type="PROSITE" id="PS51819"/>
    </source>
</evidence>
<dbReference type="CDD" id="cd08364">
    <property type="entry name" value="FosX"/>
    <property type="match status" value="1"/>
</dbReference>
<dbReference type="Gene3D" id="3.10.180.10">
    <property type="entry name" value="2,3-Dihydroxybiphenyl 1,2-Dioxygenase, domain 1"/>
    <property type="match status" value="1"/>
</dbReference>
<dbReference type="InterPro" id="IPR004360">
    <property type="entry name" value="Glyas_Fos-R_dOase_dom"/>
</dbReference>
<dbReference type="InterPro" id="IPR029068">
    <property type="entry name" value="Glyas_Bleomycin-R_OHBP_Dase"/>
</dbReference>
<dbReference type="Pfam" id="PF00903">
    <property type="entry name" value="Glyoxalase"/>
    <property type="match status" value="1"/>
</dbReference>
<dbReference type="RefSeq" id="WP_147669478.1">
    <property type="nucleotide sequence ID" value="NZ_CP120678.1"/>
</dbReference>
<dbReference type="InterPro" id="IPR037523">
    <property type="entry name" value="VOC_core"/>
</dbReference>
<dbReference type="GO" id="GO:0046872">
    <property type="term" value="F:metal ion binding"/>
    <property type="evidence" value="ECO:0007669"/>
    <property type="project" value="UniProtKB-KW"/>
</dbReference>
<dbReference type="NCBIfam" id="NF000222">
    <property type="entry name" value="FosX"/>
    <property type="match status" value="1"/>
</dbReference>
<evidence type="ECO:0000256" key="1">
    <source>
        <dbReference type="ARBA" id="ARBA00022723"/>
    </source>
</evidence>
<evidence type="ECO:0000313" key="3">
    <source>
        <dbReference type="EMBL" id="WIW70699.1"/>
    </source>
</evidence>
<dbReference type="InterPro" id="IPR037434">
    <property type="entry name" value="FosX"/>
</dbReference>
<dbReference type="InterPro" id="IPR051332">
    <property type="entry name" value="Fosfomycin_Res_Enzymes"/>
</dbReference>
<accession>A0A9Y2EV89</accession>
<sequence length="138" mass="16397">MITGISHITFIVKNLDRTANLFKKVFDAKEIYTSEEKKHSLYKEKFFLIGNQWIAIMESEAIVHRTYHHIAFKIEEQDIDIYLKKIKNLNLELKPPRQRISGEGYSIYFYDYDNNLFELHTGTLSQRLTSYEQADNEV</sequence>
<dbReference type="PROSITE" id="PS51819">
    <property type="entry name" value="VOC"/>
    <property type="match status" value="1"/>
</dbReference>
<feature type="domain" description="VOC" evidence="2">
    <location>
        <begin position="4"/>
        <end position="122"/>
    </location>
</feature>
<reference evidence="3" key="1">
    <citation type="submission" date="2023-03" db="EMBL/GenBank/DDBJ databases">
        <title>Selenobaculum gbiensis gen. nov. sp. nov., a new bacterium isolated from the gut microbiota of IBD patient.</title>
        <authorList>
            <person name="Yeo S."/>
            <person name="Park H."/>
            <person name="Huh C.S."/>
        </authorList>
    </citation>
    <scope>NUCLEOTIDE SEQUENCE</scope>
    <source>
        <strain evidence="3">ICN-92133</strain>
    </source>
</reference>
<dbReference type="SUPFAM" id="SSF54593">
    <property type="entry name" value="Glyoxalase/Bleomycin resistance protein/Dihydroxybiphenyl dioxygenase"/>
    <property type="match status" value="1"/>
</dbReference>
<name>A0A9Y2EV89_9FIRM</name>
<keyword evidence="1" id="KW-0479">Metal-binding</keyword>
<dbReference type="AlphaFoldDB" id="A0A9Y2EV89"/>
<dbReference type="EMBL" id="CP120678">
    <property type="protein sequence ID" value="WIW70699.1"/>
    <property type="molecule type" value="Genomic_DNA"/>
</dbReference>
<organism evidence="3 4">
    <name type="scientific">Selenobaculum gibii</name>
    <dbReference type="NCBI Taxonomy" id="3054208"/>
    <lineage>
        <taxon>Bacteria</taxon>
        <taxon>Bacillati</taxon>
        <taxon>Bacillota</taxon>
        <taxon>Negativicutes</taxon>
        <taxon>Selenomonadales</taxon>
        <taxon>Selenomonadaceae</taxon>
        <taxon>Selenobaculum</taxon>
    </lineage>
</organism>
<dbReference type="Proteomes" id="UP001243623">
    <property type="component" value="Chromosome"/>
</dbReference>